<reference evidence="3 4" key="1">
    <citation type="submission" date="2017-07" db="EMBL/GenBank/DDBJ databases">
        <title>Leptospira spp. isolated from tropical soils.</title>
        <authorList>
            <person name="Thibeaux R."/>
            <person name="Iraola G."/>
            <person name="Ferres I."/>
            <person name="Bierque E."/>
            <person name="Girault D."/>
            <person name="Soupe-Gilbert M.-E."/>
            <person name="Picardeau M."/>
            <person name="Goarant C."/>
        </authorList>
    </citation>
    <scope>NUCLEOTIDE SEQUENCE [LARGE SCALE GENOMIC DNA]</scope>
    <source>
        <strain evidence="3 4">FH2-C-A2</strain>
    </source>
</reference>
<sequence length="288" mass="33032">MYTRFSKTGILIVYAFFFSDCALYFATKVPPQNLKFGIEQKKTEPDRKSILFLGDSITHGAVSSNYVDFVRKDPKLSSYLVLNEGINSRLTYQLLPLLEDVVELQPEMIFILIGTNDLISTLGEEQFNRYKKLWKLTERPNRDTYQKNLGQILDTLQKRTKAKIVLISVPPLGEDPNSNPYQVSKDYASIDHKIAEERKISIIPLFEILEKGLSASGRSPRASYTGNYGIMYWAIFQYYNFFRTWDGIADSNGFEFLTDSIHLNDKGGKILSDLIIKEIASKEFKTKE</sequence>
<keyword evidence="1" id="KW-1133">Transmembrane helix</keyword>
<evidence type="ECO:0000256" key="1">
    <source>
        <dbReference type="SAM" id="Phobius"/>
    </source>
</evidence>
<dbReference type="GO" id="GO:0004622">
    <property type="term" value="F:phosphatidylcholine lysophospholipase activity"/>
    <property type="evidence" value="ECO:0007669"/>
    <property type="project" value="TreeGrafter"/>
</dbReference>
<dbReference type="InterPro" id="IPR036514">
    <property type="entry name" value="SGNH_hydro_sf"/>
</dbReference>
<dbReference type="PANTHER" id="PTHR30383:SF5">
    <property type="entry name" value="SGNH HYDROLASE-TYPE ESTERASE DOMAIN-CONTAINING PROTEIN"/>
    <property type="match status" value="1"/>
</dbReference>
<dbReference type="SUPFAM" id="SSF52266">
    <property type="entry name" value="SGNH hydrolase"/>
    <property type="match status" value="1"/>
</dbReference>
<dbReference type="Pfam" id="PF13472">
    <property type="entry name" value="Lipase_GDSL_2"/>
    <property type="match status" value="1"/>
</dbReference>
<dbReference type="EMBL" id="NPDT01000010">
    <property type="protein sequence ID" value="PJZ64385.1"/>
    <property type="molecule type" value="Genomic_DNA"/>
</dbReference>
<evidence type="ECO:0000313" key="3">
    <source>
        <dbReference type="EMBL" id="PJZ64385.1"/>
    </source>
</evidence>
<organism evidence="3 4">
    <name type="scientific">Leptospira wolffii</name>
    <dbReference type="NCBI Taxonomy" id="409998"/>
    <lineage>
        <taxon>Bacteria</taxon>
        <taxon>Pseudomonadati</taxon>
        <taxon>Spirochaetota</taxon>
        <taxon>Spirochaetia</taxon>
        <taxon>Leptospirales</taxon>
        <taxon>Leptospiraceae</taxon>
        <taxon>Leptospira</taxon>
    </lineage>
</organism>
<comment type="caution">
    <text evidence="3">The sequence shown here is derived from an EMBL/GenBank/DDBJ whole genome shotgun (WGS) entry which is preliminary data.</text>
</comment>
<dbReference type="AlphaFoldDB" id="A0A2M9Z7I6"/>
<proteinExistence type="predicted"/>
<feature type="transmembrane region" description="Helical" evidence="1">
    <location>
        <begin position="9"/>
        <end position="26"/>
    </location>
</feature>
<dbReference type="CDD" id="cd00229">
    <property type="entry name" value="SGNH_hydrolase"/>
    <property type="match status" value="1"/>
</dbReference>
<accession>A0A2M9Z7I6</accession>
<evidence type="ECO:0000259" key="2">
    <source>
        <dbReference type="Pfam" id="PF13472"/>
    </source>
</evidence>
<keyword evidence="1" id="KW-0812">Transmembrane</keyword>
<name>A0A2M9Z7I6_9LEPT</name>
<dbReference type="Proteomes" id="UP000231912">
    <property type="component" value="Unassembled WGS sequence"/>
</dbReference>
<keyword evidence="1" id="KW-0472">Membrane</keyword>
<dbReference type="PANTHER" id="PTHR30383">
    <property type="entry name" value="THIOESTERASE 1/PROTEASE 1/LYSOPHOSPHOLIPASE L1"/>
    <property type="match status" value="1"/>
</dbReference>
<dbReference type="Gene3D" id="3.40.50.1110">
    <property type="entry name" value="SGNH hydrolase"/>
    <property type="match status" value="1"/>
</dbReference>
<dbReference type="RefSeq" id="WP_100760154.1">
    <property type="nucleotide sequence ID" value="NZ_NPDT01000010.1"/>
</dbReference>
<protein>
    <recommendedName>
        <fullName evidence="2">SGNH hydrolase-type esterase domain-containing protein</fullName>
    </recommendedName>
</protein>
<evidence type="ECO:0000313" key="4">
    <source>
        <dbReference type="Proteomes" id="UP000231912"/>
    </source>
</evidence>
<dbReference type="InterPro" id="IPR013830">
    <property type="entry name" value="SGNH_hydro"/>
</dbReference>
<gene>
    <name evidence="3" type="ORF">CH371_18385</name>
</gene>
<dbReference type="InterPro" id="IPR051532">
    <property type="entry name" value="Ester_Hydrolysis_Enzymes"/>
</dbReference>
<feature type="domain" description="SGNH hydrolase-type esterase" evidence="2">
    <location>
        <begin position="52"/>
        <end position="267"/>
    </location>
</feature>